<sequence length="95" mass="10507">MTNQKAFPRSRIDFCAQENSPRAQESNSALKKTAPMLKKSLSAPKESTSTSKTTPMIARPTIHPLSSINEIFPHSISSIRIGYIEEIGGEEVDFQ</sequence>
<feature type="region of interest" description="Disordered" evidence="1">
    <location>
        <begin position="1"/>
        <end position="60"/>
    </location>
</feature>
<dbReference type="EMBL" id="JAROCC010000001">
    <property type="protein sequence ID" value="MDN4606314.1"/>
    <property type="molecule type" value="Genomic_DNA"/>
</dbReference>
<comment type="caution">
    <text evidence="2">The sequence shown here is derived from an EMBL/GenBank/DDBJ whole genome shotgun (WGS) entry which is preliminary data.</text>
</comment>
<proteinExistence type="predicted"/>
<dbReference type="RefSeq" id="WP_301241847.1">
    <property type="nucleotide sequence ID" value="NZ_JAROCC010000001.1"/>
</dbReference>
<gene>
    <name evidence="2" type="ORF">P5G49_02320</name>
</gene>
<protein>
    <submittedName>
        <fullName evidence="2">Uncharacterized protein</fullName>
    </submittedName>
</protein>
<name>A0ABT8JQ48_9BACL</name>
<evidence type="ECO:0000313" key="3">
    <source>
        <dbReference type="Proteomes" id="UP001175097"/>
    </source>
</evidence>
<evidence type="ECO:0000313" key="2">
    <source>
        <dbReference type="EMBL" id="MDN4606314.1"/>
    </source>
</evidence>
<accession>A0ABT8JQ48</accession>
<organism evidence="2 3">
    <name type="scientific">Sporosarcina highlanderae</name>
    <dbReference type="NCBI Taxonomy" id="3035916"/>
    <lineage>
        <taxon>Bacteria</taxon>
        <taxon>Bacillati</taxon>
        <taxon>Bacillota</taxon>
        <taxon>Bacilli</taxon>
        <taxon>Bacillales</taxon>
        <taxon>Caryophanaceae</taxon>
        <taxon>Sporosarcina</taxon>
    </lineage>
</organism>
<evidence type="ECO:0000256" key="1">
    <source>
        <dbReference type="SAM" id="MobiDB-lite"/>
    </source>
</evidence>
<keyword evidence="3" id="KW-1185">Reference proteome</keyword>
<reference evidence="2" key="1">
    <citation type="submission" date="2023-03" db="EMBL/GenBank/DDBJ databases">
        <title>MT1 and MT2 Draft Genomes of Novel Species.</title>
        <authorList>
            <person name="Venkateswaran K."/>
        </authorList>
    </citation>
    <scope>NUCLEOTIDE SEQUENCE</scope>
    <source>
        <strain evidence="2">F6_3S_P_2</strain>
    </source>
</reference>
<feature type="compositionally biased region" description="Polar residues" evidence="1">
    <location>
        <begin position="17"/>
        <end position="30"/>
    </location>
</feature>
<dbReference type="Proteomes" id="UP001175097">
    <property type="component" value="Unassembled WGS sequence"/>
</dbReference>